<protein>
    <recommendedName>
        <fullName evidence="1">RNase H type-1 domain-containing protein</fullName>
    </recommendedName>
</protein>
<dbReference type="AlphaFoldDB" id="A0A371HMY5"/>
<organism evidence="2 3">
    <name type="scientific">Mucuna pruriens</name>
    <name type="common">Velvet bean</name>
    <name type="synonym">Dolichos pruriens</name>
    <dbReference type="NCBI Taxonomy" id="157652"/>
    <lineage>
        <taxon>Eukaryota</taxon>
        <taxon>Viridiplantae</taxon>
        <taxon>Streptophyta</taxon>
        <taxon>Embryophyta</taxon>
        <taxon>Tracheophyta</taxon>
        <taxon>Spermatophyta</taxon>
        <taxon>Magnoliopsida</taxon>
        <taxon>eudicotyledons</taxon>
        <taxon>Gunneridae</taxon>
        <taxon>Pentapetalae</taxon>
        <taxon>rosids</taxon>
        <taxon>fabids</taxon>
        <taxon>Fabales</taxon>
        <taxon>Fabaceae</taxon>
        <taxon>Papilionoideae</taxon>
        <taxon>50 kb inversion clade</taxon>
        <taxon>NPAAA clade</taxon>
        <taxon>indigoferoid/millettioid clade</taxon>
        <taxon>Phaseoleae</taxon>
        <taxon>Mucuna</taxon>
    </lineage>
</organism>
<dbReference type="Pfam" id="PF13456">
    <property type="entry name" value="RVT_3"/>
    <property type="match status" value="1"/>
</dbReference>
<dbReference type="InterPro" id="IPR036397">
    <property type="entry name" value="RNaseH_sf"/>
</dbReference>
<evidence type="ECO:0000313" key="3">
    <source>
        <dbReference type="Proteomes" id="UP000257109"/>
    </source>
</evidence>
<dbReference type="EMBL" id="QJKJ01002135">
    <property type="protein sequence ID" value="RDY04173.1"/>
    <property type="molecule type" value="Genomic_DNA"/>
</dbReference>
<proteinExistence type="predicted"/>
<evidence type="ECO:0000259" key="1">
    <source>
        <dbReference type="Pfam" id="PF13456"/>
    </source>
</evidence>
<dbReference type="InterPro" id="IPR012337">
    <property type="entry name" value="RNaseH-like_sf"/>
</dbReference>
<accession>A0A371HMY5</accession>
<dbReference type="OrthoDB" id="999076at2759"/>
<reference evidence="2" key="1">
    <citation type="submission" date="2018-05" db="EMBL/GenBank/DDBJ databases">
        <title>Draft genome of Mucuna pruriens seed.</title>
        <authorList>
            <person name="Nnadi N.E."/>
            <person name="Vos R."/>
            <person name="Hasami M.H."/>
            <person name="Devisetty U.K."/>
            <person name="Aguiy J.C."/>
        </authorList>
    </citation>
    <scope>NUCLEOTIDE SEQUENCE [LARGE SCALE GENOMIC DNA]</scope>
    <source>
        <strain evidence="2">JCA_2017</strain>
    </source>
</reference>
<name>A0A371HMY5_MUCPR</name>
<sequence>MVEYEACAMGIPMAIEHQISKLKVFGDSTLVIYQLYGEWETRDAKLVPYHAHIMTLSILTKSPLTMSHEMKINWLTLWQPLEEAEIDGKPWYHDIREYLKKGVYPLEAIEIDKRMLRRLATGFFLSGVILYKRSTDSTLLV</sequence>
<dbReference type="PANTHER" id="PTHR48475:SF1">
    <property type="entry name" value="RNASE H TYPE-1 DOMAIN-CONTAINING PROTEIN"/>
    <property type="match status" value="1"/>
</dbReference>
<dbReference type="Gene3D" id="3.30.420.10">
    <property type="entry name" value="Ribonuclease H-like superfamily/Ribonuclease H"/>
    <property type="match status" value="1"/>
</dbReference>
<dbReference type="InterPro" id="IPR002156">
    <property type="entry name" value="RNaseH_domain"/>
</dbReference>
<feature type="non-terminal residue" evidence="2">
    <location>
        <position position="1"/>
    </location>
</feature>
<dbReference type="Proteomes" id="UP000257109">
    <property type="component" value="Unassembled WGS sequence"/>
</dbReference>
<gene>
    <name evidence="2" type="ORF">CR513_12153</name>
</gene>
<dbReference type="PANTHER" id="PTHR48475">
    <property type="entry name" value="RIBONUCLEASE H"/>
    <property type="match status" value="1"/>
</dbReference>
<feature type="domain" description="RNase H type-1" evidence="1">
    <location>
        <begin position="1"/>
        <end position="56"/>
    </location>
</feature>
<dbReference type="GO" id="GO:0003676">
    <property type="term" value="F:nucleic acid binding"/>
    <property type="evidence" value="ECO:0007669"/>
    <property type="project" value="InterPro"/>
</dbReference>
<keyword evidence="3" id="KW-1185">Reference proteome</keyword>
<dbReference type="SUPFAM" id="SSF53098">
    <property type="entry name" value="Ribonuclease H-like"/>
    <property type="match status" value="1"/>
</dbReference>
<evidence type="ECO:0000313" key="2">
    <source>
        <dbReference type="EMBL" id="RDY04173.1"/>
    </source>
</evidence>
<dbReference type="GO" id="GO:0004523">
    <property type="term" value="F:RNA-DNA hybrid ribonuclease activity"/>
    <property type="evidence" value="ECO:0007669"/>
    <property type="project" value="InterPro"/>
</dbReference>
<comment type="caution">
    <text evidence="2">The sequence shown here is derived from an EMBL/GenBank/DDBJ whole genome shotgun (WGS) entry which is preliminary data.</text>
</comment>